<dbReference type="AlphaFoldDB" id="A0A843X7Z3"/>
<reference evidence="1" key="1">
    <citation type="submission" date="2017-07" db="EMBL/GenBank/DDBJ databases">
        <title>Taro Niue Genome Assembly and Annotation.</title>
        <authorList>
            <person name="Atibalentja N."/>
            <person name="Keating K."/>
            <person name="Fields C.J."/>
        </authorList>
    </citation>
    <scope>NUCLEOTIDE SEQUENCE</scope>
    <source>
        <strain evidence="1">Niue_2</strain>
        <tissue evidence="1">Leaf</tissue>
    </source>
</reference>
<dbReference type="Proteomes" id="UP000652761">
    <property type="component" value="Unassembled WGS sequence"/>
</dbReference>
<proteinExistence type="predicted"/>
<accession>A0A843X7Z3</accession>
<evidence type="ECO:0000313" key="1">
    <source>
        <dbReference type="EMBL" id="MQM14690.1"/>
    </source>
</evidence>
<keyword evidence="2" id="KW-1185">Reference proteome</keyword>
<organism evidence="1 2">
    <name type="scientific">Colocasia esculenta</name>
    <name type="common">Wild taro</name>
    <name type="synonym">Arum esculentum</name>
    <dbReference type="NCBI Taxonomy" id="4460"/>
    <lineage>
        <taxon>Eukaryota</taxon>
        <taxon>Viridiplantae</taxon>
        <taxon>Streptophyta</taxon>
        <taxon>Embryophyta</taxon>
        <taxon>Tracheophyta</taxon>
        <taxon>Spermatophyta</taxon>
        <taxon>Magnoliopsida</taxon>
        <taxon>Liliopsida</taxon>
        <taxon>Araceae</taxon>
        <taxon>Aroideae</taxon>
        <taxon>Colocasieae</taxon>
        <taxon>Colocasia</taxon>
    </lineage>
</organism>
<sequence>MVATPRDVAIQLLSHWADPSRLGGRRFKTEAAPHSPPLALSLLLLPSSSPLKLPFDSSTVLRALGARVEVVSSRSCRGHARGAWSEEEVFFVLVVLVLRWCRPVRAGDMLVVLGARRRWSFRREGPNGSALLVEVRLLSSDRARVGQRRRGGSCGPRS</sequence>
<evidence type="ECO:0000313" key="2">
    <source>
        <dbReference type="Proteomes" id="UP000652761"/>
    </source>
</evidence>
<comment type="caution">
    <text evidence="1">The sequence shown here is derived from an EMBL/GenBank/DDBJ whole genome shotgun (WGS) entry which is preliminary data.</text>
</comment>
<dbReference type="EMBL" id="NMUH01006191">
    <property type="protein sequence ID" value="MQM14690.1"/>
    <property type="molecule type" value="Genomic_DNA"/>
</dbReference>
<gene>
    <name evidence="1" type="ORF">Taro_047624</name>
</gene>
<protein>
    <submittedName>
        <fullName evidence="1">Uncharacterized protein</fullName>
    </submittedName>
</protein>
<name>A0A843X7Z3_COLES</name>